<gene>
    <name evidence="1" type="ORF">SDC9_79610</name>
</gene>
<reference evidence="1" key="1">
    <citation type="submission" date="2019-08" db="EMBL/GenBank/DDBJ databases">
        <authorList>
            <person name="Kucharzyk K."/>
            <person name="Murdoch R.W."/>
            <person name="Higgins S."/>
            <person name="Loffler F."/>
        </authorList>
    </citation>
    <scope>NUCLEOTIDE SEQUENCE</scope>
</reference>
<organism evidence="1">
    <name type="scientific">bioreactor metagenome</name>
    <dbReference type="NCBI Taxonomy" id="1076179"/>
    <lineage>
        <taxon>unclassified sequences</taxon>
        <taxon>metagenomes</taxon>
        <taxon>ecological metagenomes</taxon>
    </lineage>
</organism>
<protein>
    <submittedName>
        <fullName evidence="1">Uncharacterized protein</fullName>
    </submittedName>
</protein>
<dbReference type="AlphaFoldDB" id="A0A644Z2T0"/>
<evidence type="ECO:0000313" key="1">
    <source>
        <dbReference type="EMBL" id="MPM33043.1"/>
    </source>
</evidence>
<dbReference type="EMBL" id="VSSQ01006538">
    <property type="protein sequence ID" value="MPM33043.1"/>
    <property type="molecule type" value="Genomic_DNA"/>
</dbReference>
<proteinExistence type="predicted"/>
<accession>A0A644Z2T0</accession>
<name>A0A644Z2T0_9ZZZZ</name>
<sequence length="127" mass="13904">MKITEDVARALQNCVEGLGSISELSRRTGVRIELLSRFLDRQTKSISQDTWSQIYPLVKPYLNAPGAGNYPKIVGPTARMHHDLVSLTSDEKILLDAFGALPPSAQQKFLAELLAAAEAEVAAKRNN</sequence>
<comment type="caution">
    <text evidence="1">The sequence shown here is derived from an EMBL/GenBank/DDBJ whole genome shotgun (WGS) entry which is preliminary data.</text>
</comment>